<reference evidence="4" key="2">
    <citation type="submission" date="2016-04" db="EMBL/GenBank/DDBJ databases">
        <title>First Complete Genome Sequence of a Subdivision 6 Acidobacterium.</title>
        <authorList>
            <person name="Huang S."/>
            <person name="Vieira S."/>
            <person name="Bunk B."/>
            <person name="Riedel T."/>
            <person name="Sproeer C."/>
            <person name="Overmann J."/>
        </authorList>
    </citation>
    <scope>NUCLEOTIDE SEQUENCE [LARGE SCALE GENOMIC DNA]</scope>
    <source>
        <strain evidence="4">DSM 100886 HEG_-6_39</strain>
    </source>
</reference>
<keyword evidence="2" id="KW-0732">Signal</keyword>
<protein>
    <submittedName>
        <fullName evidence="3">Uncharacterized protein</fullName>
    </submittedName>
</protein>
<organism evidence="3 4">
    <name type="scientific">Luteitalea pratensis</name>
    <dbReference type="NCBI Taxonomy" id="1855912"/>
    <lineage>
        <taxon>Bacteria</taxon>
        <taxon>Pseudomonadati</taxon>
        <taxon>Acidobacteriota</taxon>
        <taxon>Vicinamibacteria</taxon>
        <taxon>Vicinamibacterales</taxon>
        <taxon>Vicinamibacteraceae</taxon>
        <taxon>Luteitalea</taxon>
    </lineage>
</organism>
<dbReference type="KEGG" id="abac:LuPra_02106"/>
<dbReference type="PROSITE" id="PS51257">
    <property type="entry name" value="PROKAR_LIPOPROTEIN"/>
    <property type="match status" value="1"/>
</dbReference>
<feature type="compositionally biased region" description="Low complexity" evidence="1">
    <location>
        <begin position="28"/>
        <end position="43"/>
    </location>
</feature>
<reference evidence="3 4" key="1">
    <citation type="journal article" date="2016" name="Genome Announc.">
        <title>First Complete Genome Sequence of a Subdivision 6 Acidobacterium Strain.</title>
        <authorList>
            <person name="Huang S."/>
            <person name="Vieira S."/>
            <person name="Bunk B."/>
            <person name="Riedel T."/>
            <person name="Sproer C."/>
            <person name="Overmann J."/>
        </authorList>
    </citation>
    <scope>NUCLEOTIDE SEQUENCE [LARGE SCALE GENOMIC DNA]</scope>
    <source>
        <strain evidence="4">DSM 100886 HEG_-6_39</strain>
    </source>
</reference>
<keyword evidence="4" id="KW-1185">Reference proteome</keyword>
<dbReference type="EMBL" id="CP015136">
    <property type="protein sequence ID" value="AMY08900.1"/>
    <property type="molecule type" value="Genomic_DNA"/>
</dbReference>
<dbReference type="STRING" id="1855912.LuPra_02106"/>
<gene>
    <name evidence="3" type="ORF">LuPra_02106</name>
</gene>
<evidence type="ECO:0000256" key="2">
    <source>
        <dbReference type="SAM" id="SignalP"/>
    </source>
</evidence>
<feature type="signal peptide" evidence="2">
    <location>
        <begin position="1"/>
        <end position="22"/>
    </location>
</feature>
<evidence type="ECO:0000313" key="4">
    <source>
        <dbReference type="Proteomes" id="UP000076079"/>
    </source>
</evidence>
<dbReference type="Proteomes" id="UP000076079">
    <property type="component" value="Chromosome"/>
</dbReference>
<sequence precursor="true">MRASLTAVAVAFVALTVGCSQPVAPTGPTSLSPASPSIASSDANATGAGLLAEGHEVPFKGRWEGAVTARTPLPPGFLSISFEGTGNATHLGRFTVENRIVLNTTDRTLTGTYEFTAANGDTLTATVTGKSPLTPPGVPQTGVETATITGGTGRFASASGSFTTERVVDTATFVATGSFEGTISSPGAGNP</sequence>
<dbReference type="RefSeq" id="WP_110170688.1">
    <property type="nucleotide sequence ID" value="NZ_CP015136.1"/>
</dbReference>
<evidence type="ECO:0000313" key="3">
    <source>
        <dbReference type="EMBL" id="AMY08900.1"/>
    </source>
</evidence>
<dbReference type="AlphaFoldDB" id="A0A143PKZ4"/>
<proteinExistence type="predicted"/>
<name>A0A143PKZ4_LUTPR</name>
<accession>A0A143PKZ4</accession>
<dbReference type="OrthoDB" id="1445626at2"/>
<feature type="region of interest" description="Disordered" evidence="1">
    <location>
        <begin position="24"/>
        <end position="43"/>
    </location>
</feature>
<feature type="chain" id="PRO_5007511558" evidence="2">
    <location>
        <begin position="23"/>
        <end position="191"/>
    </location>
</feature>
<evidence type="ECO:0000256" key="1">
    <source>
        <dbReference type="SAM" id="MobiDB-lite"/>
    </source>
</evidence>